<dbReference type="Proteomes" id="UP000010793">
    <property type="component" value="Chromosome"/>
</dbReference>
<dbReference type="RefSeq" id="WP_015274725.1">
    <property type="nucleotide sequence ID" value="NC_019908.1"/>
</dbReference>
<organism evidence="3 4">
    <name type="scientific">Brachyspira pilosicoli P43/6/78</name>
    <dbReference type="NCBI Taxonomy" id="1042417"/>
    <lineage>
        <taxon>Bacteria</taxon>
        <taxon>Pseudomonadati</taxon>
        <taxon>Spirochaetota</taxon>
        <taxon>Spirochaetia</taxon>
        <taxon>Brachyspirales</taxon>
        <taxon>Brachyspiraceae</taxon>
        <taxon>Brachyspira</taxon>
    </lineage>
</organism>
<dbReference type="Gene3D" id="3.40.50.850">
    <property type="entry name" value="Isochorismatase-like"/>
    <property type="match status" value="1"/>
</dbReference>
<evidence type="ECO:0000313" key="4">
    <source>
        <dbReference type="Proteomes" id="UP000010793"/>
    </source>
</evidence>
<evidence type="ECO:0000256" key="2">
    <source>
        <dbReference type="ARBA" id="ARBA00022801"/>
    </source>
</evidence>
<reference evidence="3 4" key="1">
    <citation type="journal article" date="2013" name="Genome Announc.">
        <title>Complete Genome Sequence of the Porcine Strain Brachyspira pilosicoli P43/6/78(T.).</title>
        <authorList>
            <person name="Lin C."/>
            <person name="den Bakker H.C."/>
            <person name="Suzuki H."/>
            <person name="Lefebure T."/>
            <person name="Ponnala L."/>
            <person name="Sun Q."/>
            <person name="Stanhope M.J."/>
            <person name="Wiedmann M."/>
            <person name="Duhamel G.E."/>
        </authorList>
    </citation>
    <scope>NUCLEOTIDE SEQUENCE [LARGE SCALE GENOMIC DNA]</scope>
    <source>
        <strain evidence="3 4">P43/6/78</strain>
    </source>
</reference>
<protein>
    <submittedName>
        <fullName evidence="3">Nicotinamidase</fullName>
    </submittedName>
</protein>
<keyword evidence="4" id="KW-1185">Reference proteome</keyword>
<dbReference type="PANTHER" id="PTHR11080">
    <property type="entry name" value="PYRAZINAMIDASE/NICOTINAMIDASE"/>
    <property type="match status" value="1"/>
</dbReference>
<name>A0A3B6VM69_BRAPL</name>
<dbReference type="EMBL" id="CP002873">
    <property type="protein sequence ID" value="AGA67021.1"/>
    <property type="molecule type" value="Genomic_DNA"/>
</dbReference>
<dbReference type="PANTHER" id="PTHR11080:SF2">
    <property type="entry name" value="LD05707P"/>
    <property type="match status" value="1"/>
</dbReference>
<dbReference type="GO" id="GO:0016787">
    <property type="term" value="F:hydrolase activity"/>
    <property type="evidence" value="ECO:0007669"/>
    <property type="project" value="UniProtKB-KW"/>
</dbReference>
<gene>
    <name evidence="3" type="ORF">BPP43_09180</name>
</gene>
<dbReference type="SUPFAM" id="SSF52499">
    <property type="entry name" value="Isochorismatase-like hydrolases"/>
    <property type="match status" value="1"/>
</dbReference>
<evidence type="ECO:0000313" key="3">
    <source>
        <dbReference type="EMBL" id="AGA67021.1"/>
    </source>
</evidence>
<dbReference type="AlphaFoldDB" id="A0A3B6VM69"/>
<sequence>MEYKQIVNEDYIAKEENPIKQSDIYKLAEEFAKSSDNKKSENNYAMLIVDAQRDFIDTEKGALPVRGAKQDISRITKFIFENINSISAIYTTIDTHRYDAIFHPCLWKDKEGNDVKPFTEITIEKIENKEVIPVFEDIQIDYVRTLKSQGSQNLIVWPYHCIYATDGWLIEKQLSNMLLFYERAKNTTVNRIVKGTDKFSEMYGAIKQEVVSKYTSNNSHTWIYTMKDYDKIYICGEAKDYCVYETVKQLCEEYDSSVRSKLYVMMNCCSSIGDEIKCNLKYKELSKKYGINLIEI</sequence>
<accession>A0A3B6VM69</accession>
<evidence type="ECO:0000256" key="1">
    <source>
        <dbReference type="ARBA" id="ARBA00006336"/>
    </source>
</evidence>
<proteinExistence type="inferred from homology"/>
<dbReference type="InterPro" id="IPR052347">
    <property type="entry name" value="Isochorismatase_Nicotinamidase"/>
</dbReference>
<dbReference type="InterPro" id="IPR036380">
    <property type="entry name" value="Isochorismatase-like_sf"/>
</dbReference>
<comment type="similarity">
    <text evidence="1">Belongs to the isochorismatase family.</text>
</comment>
<keyword evidence="2" id="KW-0378">Hydrolase</keyword>
<dbReference type="KEGG" id="bpip:BPP43_09180"/>